<dbReference type="Pfam" id="PF12937">
    <property type="entry name" value="F-box-like"/>
    <property type="match status" value="1"/>
</dbReference>
<protein>
    <recommendedName>
        <fullName evidence="1">F-box domain-containing protein</fullName>
    </recommendedName>
</protein>
<comment type="caution">
    <text evidence="2">The sequence shown here is derived from an EMBL/GenBank/DDBJ whole genome shotgun (WGS) entry which is preliminary data.</text>
</comment>
<reference evidence="2" key="1">
    <citation type="submission" date="2023-07" db="EMBL/GenBank/DDBJ databases">
        <title>A chromosome-level genome assembly of Lolium multiflorum.</title>
        <authorList>
            <person name="Chen Y."/>
            <person name="Copetti D."/>
            <person name="Kolliker R."/>
            <person name="Studer B."/>
        </authorList>
    </citation>
    <scope>NUCLEOTIDE SEQUENCE</scope>
    <source>
        <strain evidence="2">02402/16</strain>
        <tissue evidence="2">Leaf</tissue>
    </source>
</reference>
<dbReference type="PROSITE" id="PS50181">
    <property type="entry name" value="FBOX"/>
    <property type="match status" value="1"/>
</dbReference>
<evidence type="ECO:0000313" key="3">
    <source>
        <dbReference type="Proteomes" id="UP001231189"/>
    </source>
</evidence>
<dbReference type="InterPro" id="IPR036047">
    <property type="entry name" value="F-box-like_dom_sf"/>
</dbReference>
<accession>A0AAD8VQK1</accession>
<dbReference type="AlphaFoldDB" id="A0AAD8VQK1"/>
<dbReference type="PANTHER" id="PTHR38926">
    <property type="entry name" value="F-BOX DOMAIN CONTAINING PROTEIN, EXPRESSED"/>
    <property type="match status" value="1"/>
</dbReference>
<keyword evidence="3" id="KW-1185">Reference proteome</keyword>
<evidence type="ECO:0000313" key="2">
    <source>
        <dbReference type="EMBL" id="KAK1614091.1"/>
    </source>
</evidence>
<name>A0AAD8VQK1_LOLMU</name>
<gene>
    <name evidence="2" type="ORF">QYE76_019608</name>
</gene>
<sequence>MYSLRPTNRETPLNWSELPLDLLPLVFSKLGAAEILMGAGLVCRSWREAARVPEAWRCVDMEHHIVVRTKKPHVLRAMVKLAVDRSHGQIESFAGAGFVTDELLKYIAQR</sequence>
<dbReference type="EMBL" id="JAUUTY010000006">
    <property type="protein sequence ID" value="KAK1614091.1"/>
    <property type="molecule type" value="Genomic_DNA"/>
</dbReference>
<dbReference type="FunFam" id="1.20.1280.50:FF:000037">
    <property type="entry name" value="F-box protein SKIP19"/>
    <property type="match status" value="1"/>
</dbReference>
<dbReference type="PANTHER" id="PTHR38926:SF71">
    <property type="entry name" value="OS08G0194350 PROTEIN"/>
    <property type="match status" value="1"/>
</dbReference>
<dbReference type="Gene3D" id="1.20.1280.50">
    <property type="match status" value="1"/>
</dbReference>
<organism evidence="2 3">
    <name type="scientific">Lolium multiflorum</name>
    <name type="common">Italian ryegrass</name>
    <name type="synonym">Lolium perenne subsp. multiflorum</name>
    <dbReference type="NCBI Taxonomy" id="4521"/>
    <lineage>
        <taxon>Eukaryota</taxon>
        <taxon>Viridiplantae</taxon>
        <taxon>Streptophyta</taxon>
        <taxon>Embryophyta</taxon>
        <taxon>Tracheophyta</taxon>
        <taxon>Spermatophyta</taxon>
        <taxon>Magnoliopsida</taxon>
        <taxon>Liliopsida</taxon>
        <taxon>Poales</taxon>
        <taxon>Poaceae</taxon>
        <taxon>BOP clade</taxon>
        <taxon>Pooideae</taxon>
        <taxon>Poodae</taxon>
        <taxon>Poeae</taxon>
        <taxon>Poeae Chloroplast Group 2 (Poeae type)</taxon>
        <taxon>Loliodinae</taxon>
        <taxon>Loliinae</taxon>
        <taxon>Lolium</taxon>
    </lineage>
</organism>
<feature type="domain" description="F-box" evidence="1">
    <location>
        <begin position="12"/>
        <end position="59"/>
    </location>
</feature>
<proteinExistence type="predicted"/>
<dbReference type="Proteomes" id="UP001231189">
    <property type="component" value="Unassembled WGS sequence"/>
</dbReference>
<dbReference type="InterPro" id="IPR001810">
    <property type="entry name" value="F-box_dom"/>
</dbReference>
<evidence type="ECO:0000259" key="1">
    <source>
        <dbReference type="PROSITE" id="PS50181"/>
    </source>
</evidence>
<dbReference type="SUPFAM" id="SSF81383">
    <property type="entry name" value="F-box domain"/>
    <property type="match status" value="1"/>
</dbReference>